<name>D9STH6_CLOC7</name>
<protein>
    <submittedName>
        <fullName evidence="2">DNA polymerase beta domain protein region</fullName>
    </submittedName>
</protein>
<evidence type="ECO:0000259" key="1">
    <source>
        <dbReference type="Pfam" id="PF01909"/>
    </source>
</evidence>
<gene>
    <name evidence="2" type="ordered locus">Clocel_3020</name>
</gene>
<accession>D9STH6</accession>
<dbReference type="HOGENOM" id="CLU_1259846_0_0_9"/>
<evidence type="ECO:0000313" key="3">
    <source>
        <dbReference type="Proteomes" id="UP000002730"/>
    </source>
</evidence>
<dbReference type="OrthoDB" id="2082232at2"/>
<dbReference type="InterPro" id="IPR002934">
    <property type="entry name" value="Polymerase_NTP_transf_dom"/>
</dbReference>
<keyword evidence="3" id="KW-1185">Reference proteome</keyword>
<dbReference type="eggNOG" id="ENOG50341H0">
    <property type="taxonomic scope" value="Bacteria"/>
</dbReference>
<evidence type="ECO:0000313" key="2">
    <source>
        <dbReference type="EMBL" id="ADL52710.1"/>
    </source>
</evidence>
<dbReference type="SUPFAM" id="SSF81301">
    <property type="entry name" value="Nucleotidyltransferase"/>
    <property type="match status" value="1"/>
</dbReference>
<sequence length="224" mass="26272">MFNFKIKYPSSSHKNFLESVYNFCEKNQLSLILKGSLANSVATKFSDIDLIVLGDINESQLDELIIYYDTPIMTNFTENPKGILILVYKDNISTDLDIRKSISEKELVDSIVLLKYDDNFIINNEEIIRKDITSKYMPNRPDYYKTMRLLHKGTTKYLSGKVDLGYKFLAEIKEKLITLDITDLEFENNFESDIEIIFNRLYTNFNLNVEIKALFDTLFKEFKR</sequence>
<dbReference type="RefSeq" id="WP_010075805.1">
    <property type="nucleotide sequence ID" value="NC_014393.1"/>
</dbReference>
<dbReference type="Gene3D" id="3.30.460.10">
    <property type="entry name" value="Beta Polymerase, domain 2"/>
    <property type="match status" value="1"/>
</dbReference>
<dbReference type="KEGG" id="ccb:Clocel_3020"/>
<dbReference type="GO" id="GO:0016779">
    <property type="term" value="F:nucleotidyltransferase activity"/>
    <property type="evidence" value="ECO:0007669"/>
    <property type="project" value="InterPro"/>
</dbReference>
<proteinExistence type="predicted"/>
<dbReference type="EMBL" id="CP002160">
    <property type="protein sequence ID" value="ADL52710.1"/>
    <property type="molecule type" value="Genomic_DNA"/>
</dbReference>
<dbReference type="Proteomes" id="UP000002730">
    <property type="component" value="Chromosome"/>
</dbReference>
<dbReference type="Pfam" id="PF01909">
    <property type="entry name" value="NTP_transf_2"/>
    <property type="match status" value="1"/>
</dbReference>
<dbReference type="AlphaFoldDB" id="D9STH6"/>
<organism evidence="2 3">
    <name type="scientific">Clostridium cellulovorans (strain ATCC 35296 / DSM 3052 / OCM 3 / 743B)</name>
    <dbReference type="NCBI Taxonomy" id="573061"/>
    <lineage>
        <taxon>Bacteria</taxon>
        <taxon>Bacillati</taxon>
        <taxon>Bacillota</taxon>
        <taxon>Clostridia</taxon>
        <taxon>Eubacteriales</taxon>
        <taxon>Clostridiaceae</taxon>
        <taxon>Clostridium</taxon>
    </lineage>
</organism>
<dbReference type="InterPro" id="IPR043519">
    <property type="entry name" value="NT_sf"/>
</dbReference>
<feature type="domain" description="Polymerase nucleotidyl transferase" evidence="1">
    <location>
        <begin position="23"/>
        <end position="66"/>
    </location>
</feature>
<reference evidence="2 3" key="1">
    <citation type="submission" date="2010-08" db="EMBL/GenBank/DDBJ databases">
        <title>Complete sequence of Clostridium cellulovorans 743B.</title>
        <authorList>
            <consortium name="US DOE Joint Genome Institute"/>
            <person name="Lucas S."/>
            <person name="Copeland A."/>
            <person name="Lapidus A."/>
            <person name="Cheng J.-F."/>
            <person name="Bruce D."/>
            <person name="Goodwin L."/>
            <person name="Pitluck S."/>
            <person name="Chertkov O."/>
            <person name="Detter J.C."/>
            <person name="Han C."/>
            <person name="Tapia R."/>
            <person name="Land M."/>
            <person name="Hauser L."/>
            <person name="Chang Y.-J."/>
            <person name="Jeffries C."/>
            <person name="Kyrpides N."/>
            <person name="Ivanova N."/>
            <person name="Mikhailova N."/>
            <person name="Hemme C.L."/>
            <person name="Woyke T."/>
        </authorList>
    </citation>
    <scope>NUCLEOTIDE SEQUENCE [LARGE SCALE GENOMIC DNA]</scope>
    <source>
        <strain evidence="3">ATCC 35296 / DSM 3052 / OCM 3 / 743B</strain>
    </source>
</reference>